<evidence type="ECO:0000313" key="2">
    <source>
        <dbReference type="Proteomes" id="UP001597413"/>
    </source>
</evidence>
<comment type="caution">
    <text evidence="1">The sequence shown here is derived from an EMBL/GenBank/DDBJ whole genome shotgun (WGS) entry which is preliminary data.</text>
</comment>
<reference evidence="2" key="1">
    <citation type="journal article" date="2019" name="Int. J. Syst. Evol. Microbiol.">
        <title>The Global Catalogue of Microorganisms (GCM) 10K type strain sequencing project: providing services to taxonomists for standard genome sequencing and annotation.</title>
        <authorList>
            <consortium name="The Broad Institute Genomics Platform"/>
            <consortium name="The Broad Institute Genome Sequencing Center for Infectious Disease"/>
            <person name="Wu L."/>
            <person name="Ma J."/>
        </authorList>
    </citation>
    <scope>NUCLEOTIDE SEQUENCE [LARGE SCALE GENOMIC DNA]</scope>
    <source>
        <strain evidence="2">CCUG 55131</strain>
    </source>
</reference>
<dbReference type="Proteomes" id="UP001597413">
    <property type="component" value="Unassembled WGS sequence"/>
</dbReference>
<gene>
    <name evidence="1" type="ORF">ACFSM0_16570</name>
</gene>
<dbReference type="RefSeq" id="WP_377393040.1">
    <property type="nucleotide sequence ID" value="NZ_JBHUIX010000018.1"/>
</dbReference>
<evidence type="ECO:0000313" key="1">
    <source>
        <dbReference type="EMBL" id="MFD2175710.1"/>
    </source>
</evidence>
<protein>
    <submittedName>
        <fullName evidence="1">Uncharacterized protein</fullName>
    </submittedName>
</protein>
<accession>A0ABW5ADN9</accession>
<dbReference type="EMBL" id="JBHUIX010000018">
    <property type="protein sequence ID" value="MFD2175710.1"/>
    <property type="molecule type" value="Genomic_DNA"/>
</dbReference>
<organism evidence="1 2">
    <name type="scientific">Rhodobacter lacus</name>
    <dbReference type="NCBI Taxonomy" id="1641972"/>
    <lineage>
        <taxon>Bacteria</taxon>
        <taxon>Pseudomonadati</taxon>
        <taxon>Pseudomonadota</taxon>
        <taxon>Alphaproteobacteria</taxon>
        <taxon>Rhodobacterales</taxon>
        <taxon>Rhodobacter group</taxon>
        <taxon>Rhodobacter</taxon>
    </lineage>
</organism>
<proteinExistence type="predicted"/>
<name>A0ABW5ADN9_9RHOB</name>
<keyword evidence="2" id="KW-1185">Reference proteome</keyword>
<sequence length="89" mass="9821">MKFALIGLFDPPFIIGVYDNRAQAKVAHTWQRKGGFSRDEFTVARATAQRGVFECEQTGTKYCPGHGPLTEAAFAELIVSIWGEERSAA</sequence>